<evidence type="ECO:0000256" key="9">
    <source>
        <dbReference type="ARBA" id="ARBA00022871"/>
    </source>
</evidence>
<evidence type="ECO:0000259" key="15">
    <source>
        <dbReference type="PROSITE" id="PS51203"/>
    </source>
</evidence>
<evidence type="ECO:0000256" key="4">
    <source>
        <dbReference type="ARBA" id="ARBA00022741"/>
    </source>
</evidence>
<evidence type="ECO:0000256" key="5">
    <source>
        <dbReference type="ARBA" id="ARBA00022782"/>
    </source>
</evidence>
<dbReference type="InterPro" id="IPR008978">
    <property type="entry name" value="HSP20-like_chaperone"/>
</dbReference>
<dbReference type="PROSITE" id="PS50304">
    <property type="entry name" value="TUDOR"/>
    <property type="match status" value="2"/>
</dbReference>
<keyword evidence="4" id="KW-0547">Nucleotide-binding</keyword>
<evidence type="ECO:0000256" key="6">
    <source>
        <dbReference type="ARBA" id="ARBA00022801"/>
    </source>
</evidence>
<dbReference type="GO" id="GO:0042078">
    <property type="term" value="P:germ-line stem cell division"/>
    <property type="evidence" value="ECO:0007669"/>
    <property type="project" value="TreeGrafter"/>
</dbReference>
<dbReference type="Pfam" id="PF00270">
    <property type="entry name" value="DEAD"/>
    <property type="match status" value="1"/>
</dbReference>
<evidence type="ECO:0000256" key="10">
    <source>
        <dbReference type="ARBA" id="ARBA00023158"/>
    </source>
</evidence>
<reference evidence="16" key="2">
    <citation type="submission" date="2022-10" db="EMBL/GenBank/DDBJ databases">
        <authorList>
            <consortium name="ENA_rothamsted_submissions"/>
            <consortium name="culmorum"/>
            <person name="King R."/>
        </authorList>
    </citation>
    <scope>NUCLEOTIDE SEQUENCE</scope>
</reference>
<dbReference type="Proteomes" id="UP001153620">
    <property type="component" value="Chromosome 1"/>
</dbReference>
<keyword evidence="3" id="KW-0677">Repeat</keyword>
<name>A0A9N9RLL3_9DIPT</name>
<dbReference type="GO" id="GO:0007283">
    <property type="term" value="P:spermatogenesis"/>
    <property type="evidence" value="ECO:0007669"/>
    <property type="project" value="UniProtKB-KW"/>
</dbReference>
<evidence type="ECO:0000313" key="17">
    <source>
        <dbReference type="Proteomes" id="UP001153620"/>
    </source>
</evidence>
<feature type="domain" description="Helicase ATP-binding" evidence="14">
    <location>
        <begin position="89"/>
        <end position="274"/>
    </location>
</feature>
<dbReference type="GO" id="GO:0003676">
    <property type="term" value="F:nucleic acid binding"/>
    <property type="evidence" value="ECO:0007669"/>
    <property type="project" value="InterPro"/>
</dbReference>
<dbReference type="InterPro" id="IPR007052">
    <property type="entry name" value="CS_dom"/>
</dbReference>
<dbReference type="SMART" id="SM00333">
    <property type="entry name" value="TUDOR"/>
    <property type="match status" value="2"/>
</dbReference>
<dbReference type="PROSITE" id="PS51192">
    <property type="entry name" value="HELICASE_ATP_BIND_1"/>
    <property type="match status" value="1"/>
</dbReference>
<keyword evidence="7" id="KW-0347">Helicase</keyword>
<dbReference type="SUPFAM" id="SSF52540">
    <property type="entry name" value="P-loop containing nucleoside triphosphate hydrolases"/>
    <property type="match status" value="2"/>
</dbReference>
<evidence type="ECO:0000256" key="12">
    <source>
        <dbReference type="ARBA" id="ARBA00047984"/>
    </source>
</evidence>
<accession>A0A9N9RLL3</accession>
<keyword evidence="10" id="KW-0943">RNA-mediated gene silencing</keyword>
<keyword evidence="2" id="KW-0217">Developmental protein</keyword>
<reference evidence="16" key="1">
    <citation type="submission" date="2022-01" db="EMBL/GenBank/DDBJ databases">
        <authorList>
            <person name="King R."/>
        </authorList>
    </citation>
    <scope>NUCLEOTIDE SEQUENCE</scope>
</reference>
<evidence type="ECO:0000256" key="3">
    <source>
        <dbReference type="ARBA" id="ARBA00022737"/>
    </source>
</evidence>
<dbReference type="GO" id="GO:0003724">
    <property type="term" value="F:RNA helicase activity"/>
    <property type="evidence" value="ECO:0007669"/>
    <property type="project" value="UniProtKB-EC"/>
</dbReference>
<evidence type="ECO:0000256" key="7">
    <source>
        <dbReference type="ARBA" id="ARBA00022806"/>
    </source>
</evidence>
<dbReference type="OrthoDB" id="7791411at2759"/>
<evidence type="ECO:0000259" key="14">
    <source>
        <dbReference type="PROSITE" id="PS51192"/>
    </source>
</evidence>
<dbReference type="EC" id="3.6.4.13" evidence="1"/>
<dbReference type="GO" id="GO:0005737">
    <property type="term" value="C:cytoplasm"/>
    <property type="evidence" value="ECO:0007669"/>
    <property type="project" value="UniProtKB-ARBA"/>
</dbReference>
<dbReference type="InterPro" id="IPR027417">
    <property type="entry name" value="P-loop_NTPase"/>
</dbReference>
<dbReference type="GO" id="GO:0016787">
    <property type="term" value="F:hydrolase activity"/>
    <property type="evidence" value="ECO:0007669"/>
    <property type="project" value="UniProtKB-KW"/>
</dbReference>
<dbReference type="EMBL" id="OU895877">
    <property type="protein sequence ID" value="CAG9800540.1"/>
    <property type="molecule type" value="Genomic_DNA"/>
</dbReference>
<dbReference type="GO" id="GO:0051321">
    <property type="term" value="P:meiotic cell cycle"/>
    <property type="evidence" value="ECO:0007669"/>
    <property type="project" value="UniProtKB-KW"/>
</dbReference>
<dbReference type="Gene3D" id="2.60.40.790">
    <property type="match status" value="1"/>
</dbReference>
<keyword evidence="11" id="KW-0469">Meiosis</keyword>
<dbReference type="Gene3D" id="2.40.50.90">
    <property type="match status" value="1"/>
</dbReference>
<keyword evidence="6" id="KW-0378">Hydrolase</keyword>
<feature type="domain" description="Tudor" evidence="13">
    <location>
        <begin position="578"/>
        <end position="643"/>
    </location>
</feature>
<keyword evidence="17" id="KW-1185">Reference proteome</keyword>
<keyword evidence="8" id="KW-0067">ATP-binding</keyword>
<dbReference type="GO" id="GO:0005524">
    <property type="term" value="F:ATP binding"/>
    <property type="evidence" value="ECO:0007669"/>
    <property type="project" value="UniProtKB-KW"/>
</dbReference>
<dbReference type="InterPro" id="IPR002999">
    <property type="entry name" value="Tudor"/>
</dbReference>
<evidence type="ECO:0000256" key="11">
    <source>
        <dbReference type="ARBA" id="ARBA00023254"/>
    </source>
</evidence>
<proteinExistence type="predicted"/>
<dbReference type="PANTHER" id="PTHR22655">
    <property type="entry name" value="ATP-DEPENDENT RNA HELICASE TDRD12-RELATED"/>
    <property type="match status" value="1"/>
</dbReference>
<evidence type="ECO:0000256" key="8">
    <source>
        <dbReference type="ARBA" id="ARBA00022840"/>
    </source>
</evidence>
<dbReference type="SUPFAM" id="SSF63748">
    <property type="entry name" value="Tudor/PWWP/MBT"/>
    <property type="match status" value="2"/>
</dbReference>
<dbReference type="Pfam" id="PF00567">
    <property type="entry name" value="TUDOR"/>
    <property type="match status" value="2"/>
</dbReference>
<comment type="catalytic activity">
    <reaction evidence="12">
        <text>ATP + H2O = ADP + phosphate + H(+)</text>
        <dbReference type="Rhea" id="RHEA:13065"/>
        <dbReference type="ChEBI" id="CHEBI:15377"/>
        <dbReference type="ChEBI" id="CHEBI:15378"/>
        <dbReference type="ChEBI" id="CHEBI:30616"/>
        <dbReference type="ChEBI" id="CHEBI:43474"/>
        <dbReference type="ChEBI" id="CHEBI:456216"/>
        <dbReference type="EC" id="3.6.4.13"/>
    </reaction>
</comment>
<evidence type="ECO:0000256" key="2">
    <source>
        <dbReference type="ARBA" id="ARBA00022473"/>
    </source>
</evidence>
<evidence type="ECO:0000313" key="16">
    <source>
        <dbReference type="EMBL" id="CAG9800540.1"/>
    </source>
</evidence>
<dbReference type="SMART" id="SM00487">
    <property type="entry name" value="DEXDc"/>
    <property type="match status" value="1"/>
</dbReference>
<dbReference type="SUPFAM" id="SSF49764">
    <property type="entry name" value="HSP20-like chaperones"/>
    <property type="match status" value="1"/>
</dbReference>
<organism evidence="16 17">
    <name type="scientific">Chironomus riparius</name>
    <dbReference type="NCBI Taxonomy" id="315576"/>
    <lineage>
        <taxon>Eukaryota</taxon>
        <taxon>Metazoa</taxon>
        <taxon>Ecdysozoa</taxon>
        <taxon>Arthropoda</taxon>
        <taxon>Hexapoda</taxon>
        <taxon>Insecta</taxon>
        <taxon>Pterygota</taxon>
        <taxon>Neoptera</taxon>
        <taxon>Endopterygota</taxon>
        <taxon>Diptera</taxon>
        <taxon>Nematocera</taxon>
        <taxon>Chironomoidea</taxon>
        <taxon>Chironomidae</taxon>
        <taxon>Chironominae</taxon>
        <taxon>Chironomus</taxon>
    </lineage>
</organism>
<feature type="domain" description="Tudor" evidence="13">
    <location>
        <begin position="830"/>
        <end position="885"/>
    </location>
</feature>
<dbReference type="Gene3D" id="2.30.30.140">
    <property type="match status" value="2"/>
</dbReference>
<evidence type="ECO:0000256" key="1">
    <source>
        <dbReference type="ARBA" id="ARBA00012552"/>
    </source>
</evidence>
<dbReference type="AlphaFoldDB" id="A0A9N9RLL3"/>
<sequence length="1248" mass="144509">MDSRGKVSTDFNAIYSKMFGDENEAKEKFQDILNKQAPLMQSERKIFVHGIGLQPRIVNFNEAKFNEGIHNNMFKHGYRSIFPTQAHSWNEIIDGRSVTIVNSRNSGKTMTFLPPLLSLLSSKLDTDENISQGPIAIIIANTSREVETLYYLCKQLLANKDVKIVKAFGIWNFKGKCIELLNGCDLLITTPSCFTRFTKCDTIKMFDRNRIKHIVFDNLDLIYENFKMDLVVILKLCTNGTDLPQDNPQIIITATCWQNYLYFFSKFSANPIIVIDPYIEAALFAQSRFIVTRKSLKEKDQYILNNLEQFEWRMFKTAVVFSAQDEIDKFQVLLRNRSFAYEILDGSTIEYDIEVWCRLKKGKMTILLILDSILTRVNIECIQILIHYSLPETWSAFSRRFALSVNYYKFYKDLPLKNKENLPRAIINLDENNIYEIPRIINFLSDRRLVQQIPAQIQNEAQRIKNDVEKAKTDVNNEFVVPLCSNILKFASCSRYKCLFRHAFIPDDEPEFIPRAGQIKFKLIGMNSPLHLVVTITDYLAPNSVQWISYQDKIKMINQGLKELQEFMGDDENQIIDVPKVGNLYGFLNSETGKWRRCKVIKLEDKKDSIKSRKAFIEFIDVGGRSTVKTTTLLKLPDEIKMLDPLVCDIRIVNLIPYDCDVIFDRETIDVVEKYMAKVQSKNDYLMCDIELAAGHTIITTNVTIYKKLNNLTSDIMNLSMKKYLLENNFAMYQNVLDKLKDIAVSSNFYKMEEKIQKIEPIVEKPKGTYIEEQKRNLKELHIGRTYKAALLSFETPESFFVQIIDKNLSEIKSKFMLIEKCQTKELLKSYEMNTICLFKSDDGKIKRCVITKNEPLEVFLVDIGTKIKPKLSNLYEISNDIIKLLPFQAIKCGFKGLKTKGMCTLGNVLKYKQLFKLISKNGVFELDVHSKETDKFIVSAYNSENAINIKDLAMKQKICDLTDDEVREEVMRKETANFIKLLQNDENVNLFQSDANKMLGLPPTARFLPPKGIQEILDKWSGNVQAESSETALKAIENVPSIITELKMEPKITLVSKNELKPAFKIPKIIELLKKANEKIQEAPKKVPEVKEMKLKNLFSNVNIEWNQNDNIIMLRIEAVDLLEYSLKVKQEMCEICIKYADKMALTNIEFYGRIIPKYVVHKSNGRYISMFLIKKFSNVLWPRLTLSDGKNNHIKYSTEELMISFSEIEVNEETKAIWAPAGYYSDNEDNYFNEYDDNIENDEDQV</sequence>
<dbReference type="PROSITE" id="PS51203">
    <property type="entry name" value="CS"/>
    <property type="match status" value="1"/>
</dbReference>
<gene>
    <name evidence="16" type="ORF">CHIRRI_LOCUS3482</name>
</gene>
<feature type="domain" description="CS" evidence="15">
    <location>
        <begin position="1100"/>
        <end position="1187"/>
    </location>
</feature>
<evidence type="ECO:0000259" key="13">
    <source>
        <dbReference type="PROSITE" id="PS50304"/>
    </source>
</evidence>
<protein>
    <recommendedName>
        <fullName evidence="1">RNA helicase</fullName>
        <ecNumber evidence="1">3.6.4.13</ecNumber>
    </recommendedName>
</protein>
<dbReference type="GO" id="GO:0031047">
    <property type="term" value="P:regulatory ncRNA-mediated gene silencing"/>
    <property type="evidence" value="ECO:0007669"/>
    <property type="project" value="UniProtKB-KW"/>
</dbReference>
<dbReference type="InterPro" id="IPR035437">
    <property type="entry name" value="SNase_OB-fold_sf"/>
</dbReference>
<dbReference type="InterPro" id="IPR014001">
    <property type="entry name" value="Helicase_ATP-bd"/>
</dbReference>
<dbReference type="InterPro" id="IPR011545">
    <property type="entry name" value="DEAD/DEAH_box_helicase_dom"/>
</dbReference>
<dbReference type="Gene3D" id="3.40.50.300">
    <property type="entry name" value="P-loop containing nucleotide triphosphate hydrolases"/>
    <property type="match status" value="1"/>
</dbReference>
<keyword evidence="5" id="KW-0221">Differentiation</keyword>
<keyword evidence="9" id="KW-0744">Spermatogenesis</keyword>
<dbReference type="PANTHER" id="PTHR22655:SF2">
    <property type="entry name" value="ATP-DEPENDENT RNA HELICASE TDRD12-RELATED"/>
    <property type="match status" value="1"/>
</dbReference>